<dbReference type="OMA" id="TSAHTWH"/>
<comment type="caution">
    <text evidence="1">The sequence shown here is derived from an EMBL/GenBank/DDBJ whole genome shotgun (WGS) entry which is preliminary data.</text>
</comment>
<evidence type="ECO:0000313" key="2">
    <source>
        <dbReference type="Proteomes" id="UP000821853"/>
    </source>
</evidence>
<keyword evidence="2" id="KW-1185">Reference proteome</keyword>
<dbReference type="VEuPathDB" id="VectorBase:HLOH_046864"/>
<gene>
    <name evidence="1" type="ORF">HPB48_001836</name>
</gene>
<dbReference type="OrthoDB" id="6509020at2759"/>
<dbReference type="AlphaFoldDB" id="A0A9J6G4V3"/>
<accession>A0A9J6G4V3</accession>
<dbReference type="EMBL" id="JABSTR010000005">
    <property type="protein sequence ID" value="KAH9369959.1"/>
    <property type="molecule type" value="Genomic_DNA"/>
</dbReference>
<name>A0A9J6G4V3_HAELO</name>
<sequence>MLVRFQSPGSDSASHHLVRAGAGYHMVIVKQPTCDTRAVMDVIAAFAPSTELESNVGSELALRIARQDQPSFKHLFKHLEEHKQKLGIAGFGVSVTTLEEVFLRYACGKYSAEHCCGYNWVFSGQFSL</sequence>
<evidence type="ECO:0000313" key="1">
    <source>
        <dbReference type="EMBL" id="KAH9369959.1"/>
    </source>
</evidence>
<dbReference type="Proteomes" id="UP000821853">
    <property type="component" value="Chromosome 3"/>
</dbReference>
<proteinExistence type="predicted"/>
<protein>
    <submittedName>
        <fullName evidence="1">Uncharacterized protein</fullName>
    </submittedName>
</protein>
<reference evidence="1 2" key="1">
    <citation type="journal article" date="2020" name="Cell">
        <title>Large-Scale Comparative Analyses of Tick Genomes Elucidate Their Genetic Diversity and Vector Capacities.</title>
        <authorList>
            <consortium name="Tick Genome and Microbiome Consortium (TIGMIC)"/>
            <person name="Jia N."/>
            <person name="Wang J."/>
            <person name="Shi W."/>
            <person name="Du L."/>
            <person name="Sun Y."/>
            <person name="Zhan W."/>
            <person name="Jiang J.F."/>
            <person name="Wang Q."/>
            <person name="Zhang B."/>
            <person name="Ji P."/>
            <person name="Bell-Sakyi L."/>
            <person name="Cui X.M."/>
            <person name="Yuan T.T."/>
            <person name="Jiang B.G."/>
            <person name="Yang W.F."/>
            <person name="Lam T.T."/>
            <person name="Chang Q.C."/>
            <person name="Ding S.J."/>
            <person name="Wang X.J."/>
            <person name="Zhu J.G."/>
            <person name="Ruan X.D."/>
            <person name="Zhao L."/>
            <person name="Wei J.T."/>
            <person name="Ye R.Z."/>
            <person name="Que T.C."/>
            <person name="Du C.H."/>
            <person name="Zhou Y.H."/>
            <person name="Cheng J.X."/>
            <person name="Dai P.F."/>
            <person name="Guo W.B."/>
            <person name="Han X.H."/>
            <person name="Huang E.J."/>
            <person name="Li L.F."/>
            <person name="Wei W."/>
            <person name="Gao Y.C."/>
            <person name="Liu J.Z."/>
            <person name="Shao H.Z."/>
            <person name="Wang X."/>
            <person name="Wang C.C."/>
            <person name="Yang T.C."/>
            <person name="Huo Q.B."/>
            <person name="Li W."/>
            <person name="Chen H.Y."/>
            <person name="Chen S.E."/>
            <person name="Zhou L.G."/>
            <person name="Ni X.B."/>
            <person name="Tian J.H."/>
            <person name="Sheng Y."/>
            <person name="Liu T."/>
            <person name="Pan Y.S."/>
            <person name="Xia L.Y."/>
            <person name="Li J."/>
            <person name="Zhao F."/>
            <person name="Cao W.C."/>
        </authorList>
    </citation>
    <scope>NUCLEOTIDE SEQUENCE [LARGE SCALE GENOMIC DNA]</scope>
    <source>
        <strain evidence="1">HaeL-2018</strain>
    </source>
</reference>
<organism evidence="1 2">
    <name type="scientific">Haemaphysalis longicornis</name>
    <name type="common">Bush tick</name>
    <dbReference type="NCBI Taxonomy" id="44386"/>
    <lineage>
        <taxon>Eukaryota</taxon>
        <taxon>Metazoa</taxon>
        <taxon>Ecdysozoa</taxon>
        <taxon>Arthropoda</taxon>
        <taxon>Chelicerata</taxon>
        <taxon>Arachnida</taxon>
        <taxon>Acari</taxon>
        <taxon>Parasitiformes</taxon>
        <taxon>Ixodida</taxon>
        <taxon>Ixodoidea</taxon>
        <taxon>Ixodidae</taxon>
        <taxon>Haemaphysalinae</taxon>
        <taxon>Haemaphysalis</taxon>
    </lineage>
</organism>